<dbReference type="AlphaFoldDB" id="A0A645EMZ5"/>
<name>A0A645EMZ5_9ZZZZ</name>
<protein>
    <submittedName>
        <fullName evidence="1">Uncharacterized protein</fullName>
    </submittedName>
</protein>
<evidence type="ECO:0000313" key="1">
    <source>
        <dbReference type="EMBL" id="MPN02499.1"/>
    </source>
</evidence>
<dbReference type="EMBL" id="VSSQ01048455">
    <property type="protein sequence ID" value="MPN02499.1"/>
    <property type="molecule type" value="Genomic_DNA"/>
</dbReference>
<reference evidence="1" key="1">
    <citation type="submission" date="2019-08" db="EMBL/GenBank/DDBJ databases">
        <authorList>
            <person name="Kucharzyk K."/>
            <person name="Murdoch R.W."/>
            <person name="Higgins S."/>
            <person name="Loffler F."/>
        </authorList>
    </citation>
    <scope>NUCLEOTIDE SEQUENCE</scope>
</reference>
<proteinExistence type="predicted"/>
<accession>A0A645EMZ5</accession>
<sequence>MLNNFPADIIQHECEKMIGVFVSPPQEITVEHLNSIRAVVSRSYDLLSYRTEFYKFAYCDWLITSKKLSQYGTFERKPERLHEIFDIGYDTARTSFEGFSS</sequence>
<gene>
    <name evidence="1" type="ORF">SDC9_149715</name>
</gene>
<organism evidence="1">
    <name type="scientific">bioreactor metagenome</name>
    <dbReference type="NCBI Taxonomy" id="1076179"/>
    <lineage>
        <taxon>unclassified sequences</taxon>
        <taxon>metagenomes</taxon>
        <taxon>ecological metagenomes</taxon>
    </lineage>
</organism>
<comment type="caution">
    <text evidence="1">The sequence shown here is derived from an EMBL/GenBank/DDBJ whole genome shotgun (WGS) entry which is preliminary data.</text>
</comment>